<reference evidence="2 3" key="1">
    <citation type="submission" date="2016-02" db="EMBL/GenBank/DDBJ databases">
        <title>Genome analysis of coral dinoflagellate symbionts highlights evolutionary adaptations to a symbiotic lifestyle.</title>
        <authorList>
            <person name="Aranda M."/>
            <person name="Li Y."/>
            <person name="Liew Y.J."/>
            <person name="Baumgarten S."/>
            <person name="Simakov O."/>
            <person name="Wilson M."/>
            <person name="Piel J."/>
            <person name="Ashoor H."/>
            <person name="Bougouffa S."/>
            <person name="Bajic V.B."/>
            <person name="Ryu T."/>
            <person name="Ravasi T."/>
            <person name="Bayer T."/>
            <person name="Micklem G."/>
            <person name="Kim H."/>
            <person name="Bhak J."/>
            <person name="Lajeunesse T.C."/>
            <person name="Voolstra C.R."/>
        </authorList>
    </citation>
    <scope>NUCLEOTIDE SEQUENCE [LARGE SCALE GENOMIC DNA]</scope>
    <source>
        <strain evidence="2 3">CCMP2467</strain>
    </source>
</reference>
<dbReference type="Gene3D" id="2.130.10.30">
    <property type="entry name" value="Regulator of chromosome condensation 1/beta-lactamase-inhibitor protein II"/>
    <property type="match status" value="1"/>
</dbReference>
<protein>
    <recommendedName>
        <fullName evidence="4">E3 ubiquitin-protein ligase HERC2</fullName>
    </recommendedName>
</protein>
<dbReference type="InterPro" id="IPR051553">
    <property type="entry name" value="Ran_GTPase-activating"/>
</dbReference>
<proteinExistence type="predicted"/>
<dbReference type="SUPFAM" id="SSF50985">
    <property type="entry name" value="RCC1/BLIP-II"/>
    <property type="match status" value="1"/>
</dbReference>
<organism evidence="2 3">
    <name type="scientific">Symbiodinium microadriaticum</name>
    <name type="common">Dinoflagellate</name>
    <name type="synonym">Zooxanthella microadriatica</name>
    <dbReference type="NCBI Taxonomy" id="2951"/>
    <lineage>
        <taxon>Eukaryota</taxon>
        <taxon>Sar</taxon>
        <taxon>Alveolata</taxon>
        <taxon>Dinophyceae</taxon>
        <taxon>Suessiales</taxon>
        <taxon>Symbiodiniaceae</taxon>
        <taxon>Symbiodinium</taxon>
    </lineage>
</organism>
<dbReference type="PANTHER" id="PTHR45982">
    <property type="entry name" value="REGULATOR OF CHROMOSOME CONDENSATION"/>
    <property type="match status" value="1"/>
</dbReference>
<keyword evidence="3" id="KW-1185">Reference proteome</keyword>
<name>A0A1Q9CGX5_SYMMI</name>
<evidence type="ECO:0000256" key="1">
    <source>
        <dbReference type="SAM" id="MobiDB-lite"/>
    </source>
</evidence>
<evidence type="ECO:0000313" key="2">
    <source>
        <dbReference type="EMBL" id="OLP82181.1"/>
    </source>
</evidence>
<dbReference type="OrthoDB" id="10626397at2759"/>
<evidence type="ECO:0000313" key="3">
    <source>
        <dbReference type="Proteomes" id="UP000186817"/>
    </source>
</evidence>
<gene>
    <name evidence="2" type="ORF">AK812_SmicGene37186</name>
</gene>
<dbReference type="EMBL" id="LSRX01001217">
    <property type="protein sequence ID" value="OLP82181.1"/>
    <property type="molecule type" value="Genomic_DNA"/>
</dbReference>
<dbReference type="Proteomes" id="UP000186817">
    <property type="component" value="Unassembled WGS sequence"/>
</dbReference>
<dbReference type="InterPro" id="IPR009091">
    <property type="entry name" value="RCC1/BLIP-II"/>
</dbReference>
<sequence length="1767" mass="192088">MAMPFLPATADPTTGSLEANLVTSPSHADVQAHLNALLGGVVSAAGGSPAVWQPEPPPPSEQSEGASESKPESRTQDGCGSALHRLLANSGAYGAAIRGLDHQLRLSFKAMERRLQAVRKQLDPMFLSQSATLSALYLNRSGLFQQILEAGSKEEPAKCIPAECHTGTTQLGCAFLADFLMLWLAGPRSSFLKTVENEKLSIVLLNVFYSVAKALAALITESVEGQGQGAAALHRALASVSEGSGRLDDALFQALIRPELFTATTEHFGPPEPDLIARLCEWLVELRRCAERWEEAVQGTRALSQCGPFALDLRFVSFMLSQVAPSLMALTAFSVNLFAVSCGRRLWKNMNDLLARLNNPVASLEDMVHELELLSNVYQNLSNFQNDRQQLTPLLASLGQVTRTTVLARRLSDVRTMGHIGAPGLIPEAFFLDLQEEATVEAGADEEVGTLKCRAQTALGVGRGLHDRDSLTLHVNRVEVRANRSAFAVILGDGSVVTWGNGGDSRAVQDQLNNVRQIQASNHAFVAILGDGSVVTWGDPHSGGDSRAVQDQLNNVRQIRASDYAFAAILGDGSVVTWGDPHSGGDSRAVQDQLNNVRQIRASDYAFAAILGDGSVVTWGAHHGGDSSAVQDQLRTVRQIQASDFAFAAILGDGSVVTWGDPRNGGDSRAVQDQLKNVEQIQASGRAFAAVLGDGSRVTWGESDDRAATDEDGEGADSSSLERSRAQGVGHPYGGLATGAVQFLGLRLDYVLKKLQVRLDQVLATLPTRSEPFQRLVEEEGQEIAKAAQQALAQLEEQLSPSASLAIDARCNLTRVGAGEATEQQDNRRGGEGENNAAATLQLTRGGLSSLSDVQSALAAFDQRFRELDSRNRLMNRFHDLAKGSGSISASVPRSANEVTEELRGKLAEFRVFWRATQEWDKEVEKRLRQSPALVNIPELQRQAHATLRAASNCPQEHQKLLRQRINAFRQVFRQLFMVQSIMALHAPADSSEVLYAPPQAHVWSNLFHTPVNIKAKDVALKWFGIEDGSRDQSKASANIRGEAPGFDPNDTMTTLGRLLRAGVLDHHGKVARQYALATRESHEMQSLLWNVIAWSCQPLPIATADAIKNSAGTPVLPVADAVLEQLETRHRGLGHAIRRARPYPQLFNRRADEAVHEEVGPGPDEFFLGSFYRGLAETWIKKLSTMRANLVRFAACQTQWLRLAPLLRGGALPTGPSLTNLQKGDAIFQTLANEMAASPQTRTCLEDVLGSRGDASNGHRIEQASKYFSEALRFIKADLEDLRRRCVRLLLLEDEELLLLWGSPALSVEQQEVIVSNSLPRLFPGCTKWNFARRGSAGGEKVRRLKSSNSELTRGGTAERRTVRRDLAVVTAAPSSGPVLELLEPVTLSIQLPDWMDKLEQAIRTSFTGALASLTSAPRPFLTQRLAEASRATRSTACKLEPPGQAAESDDVGDVSPVPEHVSVTAERIRWTSLVEAWSSYPDALALLSWHVENRLGEEVARNTASTPDSVGVGAVLMLMLELRALLLRAKAENHQARDLVFLRIAWRGTSSVAAALGPVTLEFGWELYGGDVLVCPVGEENFVEVMQHLASLRCPVLQGSSSCSVVLGLAATCGIACHQCYILSDTSSFESLRRVGAAAALLGHWVILHGVDQLERNSMEVCQKFLSRLFQRLAASLEVFRDRLHPQPQTDASKLGSDKAADRCLEAWLPSRPASKASNRSTTPAPRFAAQPPGSITVRNVHCVFDFAKLRIEMADKILDYPNQT</sequence>
<dbReference type="PANTHER" id="PTHR45982:SF1">
    <property type="entry name" value="REGULATOR OF CHROMOSOME CONDENSATION"/>
    <property type="match status" value="1"/>
</dbReference>
<feature type="region of interest" description="Disordered" evidence="1">
    <location>
        <begin position="1434"/>
        <end position="1459"/>
    </location>
</feature>
<accession>A0A1Q9CGX5</accession>
<feature type="region of interest" description="Disordered" evidence="1">
    <location>
        <begin position="47"/>
        <end position="79"/>
    </location>
</feature>
<feature type="region of interest" description="Disordered" evidence="1">
    <location>
        <begin position="699"/>
        <end position="729"/>
    </location>
</feature>
<evidence type="ECO:0008006" key="4">
    <source>
        <dbReference type="Google" id="ProtNLM"/>
    </source>
</evidence>
<comment type="caution">
    <text evidence="2">The sequence shown here is derived from an EMBL/GenBank/DDBJ whole genome shotgun (WGS) entry which is preliminary data.</text>
</comment>